<evidence type="ECO:0000313" key="2">
    <source>
        <dbReference type="Proteomes" id="UP000326198"/>
    </source>
</evidence>
<evidence type="ECO:0000313" key="1">
    <source>
        <dbReference type="EMBL" id="KAE8382463.1"/>
    </source>
</evidence>
<proteinExistence type="predicted"/>
<dbReference type="EMBL" id="ML736162">
    <property type="protein sequence ID" value="KAE8382463.1"/>
    <property type="molecule type" value="Genomic_DNA"/>
</dbReference>
<keyword evidence="2" id="KW-1185">Reference proteome</keyword>
<name>A0A5N7BL34_9EURO</name>
<gene>
    <name evidence="1" type="ORF">BDV26DRAFT_4540</name>
</gene>
<dbReference type="Proteomes" id="UP000326198">
    <property type="component" value="Unassembled WGS sequence"/>
</dbReference>
<protein>
    <submittedName>
        <fullName evidence="1">Uncharacterized protein</fullName>
    </submittedName>
</protein>
<dbReference type="AlphaFoldDB" id="A0A5N7BL34"/>
<accession>A0A5N7BL34</accession>
<sequence length="112" mass="13285">MGLHQSFLIEQNDTQKPPVLFKPLSAQSSHRAWSWRQRLFRMNDDRLDSRCSDVIIHHARNRKRMFFVCFQCCCFFYPSHLLPSLLPFRCASLICDWSDLVWLSLVSNILIP</sequence>
<organism evidence="1 2">
    <name type="scientific">Aspergillus bertholletiae</name>
    <dbReference type="NCBI Taxonomy" id="1226010"/>
    <lineage>
        <taxon>Eukaryota</taxon>
        <taxon>Fungi</taxon>
        <taxon>Dikarya</taxon>
        <taxon>Ascomycota</taxon>
        <taxon>Pezizomycotina</taxon>
        <taxon>Eurotiomycetes</taxon>
        <taxon>Eurotiomycetidae</taxon>
        <taxon>Eurotiales</taxon>
        <taxon>Aspergillaceae</taxon>
        <taxon>Aspergillus</taxon>
        <taxon>Aspergillus subgen. Circumdati</taxon>
    </lineage>
</organism>
<reference evidence="1 2" key="1">
    <citation type="submission" date="2019-04" db="EMBL/GenBank/DDBJ databases">
        <title>Friends and foes A comparative genomics studyof 23 Aspergillus species from section Flavi.</title>
        <authorList>
            <consortium name="DOE Joint Genome Institute"/>
            <person name="Kjaerbolling I."/>
            <person name="Vesth T."/>
            <person name="Frisvad J.C."/>
            <person name="Nybo J.L."/>
            <person name="Theobald S."/>
            <person name="Kildgaard S."/>
            <person name="Isbrandt T."/>
            <person name="Kuo A."/>
            <person name="Sato A."/>
            <person name="Lyhne E.K."/>
            <person name="Kogle M.E."/>
            <person name="Wiebenga A."/>
            <person name="Kun R.S."/>
            <person name="Lubbers R.J."/>
            <person name="Makela M.R."/>
            <person name="Barry K."/>
            <person name="Chovatia M."/>
            <person name="Clum A."/>
            <person name="Daum C."/>
            <person name="Haridas S."/>
            <person name="He G."/>
            <person name="LaButti K."/>
            <person name="Lipzen A."/>
            <person name="Mondo S."/>
            <person name="Riley R."/>
            <person name="Salamov A."/>
            <person name="Simmons B.A."/>
            <person name="Magnuson J.K."/>
            <person name="Henrissat B."/>
            <person name="Mortensen U.H."/>
            <person name="Larsen T.O."/>
            <person name="Devries R.P."/>
            <person name="Grigoriev I.V."/>
            <person name="Machida M."/>
            <person name="Baker S.E."/>
            <person name="Andersen M.R."/>
        </authorList>
    </citation>
    <scope>NUCLEOTIDE SEQUENCE [LARGE SCALE GENOMIC DNA]</scope>
    <source>
        <strain evidence="1 2">IBT 29228</strain>
    </source>
</reference>